<name>A0A8E1WB26_9HYPH</name>
<dbReference type="Proteomes" id="UP000532373">
    <property type="component" value="Unassembled WGS sequence"/>
</dbReference>
<dbReference type="EMBL" id="JACHGI010000001">
    <property type="protein sequence ID" value="MBB6464988.1"/>
    <property type="molecule type" value="Genomic_DNA"/>
</dbReference>
<protein>
    <submittedName>
        <fullName evidence="1">Uncharacterized protein</fullName>
    </submittedName>
</protein>
<evidence type="ECO:0000313" key="2">
    <source>
        <dbReference type="Proteomes" id="UP000532373"/>
    </source>
</evidence>
<dbReference type="AlphaFoldDB" id="A0A8E1WB26"/>
<sequence length="200" mass="22003">MTAETSQFEEIATGLLSAAEACAIVERCAPNWSEADCGDVVDVFRSWAWKALDARRRDDELKQWHNLLRQLVSHFRGTAASEKLGVLRDLVYESIAVATPFPVSNVLNKKHVKELLQILKSVHGGRLDRKSIGSRLRLEHANLARVLTLALTAGLVVRSARGKSACFSITEFGMTQLESRGTYTNACDANGIGCKIHTIP</sequence>
<dbReference type="RefSeq" id="WP_184767497.1">
    <property type="nucleotide sequence ID" value="NZ_JACHGI010000001.1"/>
</dbReference>
<accession>A0A8E1WB26</accession>
<proteinExistence type="predicted"/>
<comment type="caution">
    <text evidence="1">The sequence shown here is derived from an EMBL/GenBank/DDBJ whole genome shotgun (WGS) entry which is preliminary data.</text>
</comment>
<organism evidence="1 2">
    <name type="scientific">Aminobacter carboxidus</name>
    <dbReference type="NCBI Taxonomy" id="376165"/>
    <lineage>
        <taxon>Bacteria</taxon>
        <taxon>Pseudomonadati</taxon>
        <taxon>Pseudomonadota</taxon>
        <taxon>Alphaproteobacteria</taxon>
        <taxon>Hyphomicrobiales</taxon>
        <taxon>Phyllobacteriaceae</taxon>
        <taxon>Aminobacter</taxon>
    </lineage>
</organism>
<reference evidence="1 2" key="1">
    <citation type="submission" date="2020-08" db="EMBL/GenBank/DDBJ databases">
        <title>Genomic Encyclopedia of Type Strains, Phase IV (KMG-IV): sequencing the most valuable type-strain genomes for metagenomic binning, comparative biology and taxonomic classification.</title>
        <authorList>
            <person name="Goeker M."/>
        </authorList>
    </citation>
    <scope>NUCLEOTIDE SEQUENCE [LARGE SCALE GENOMIC DNA]</scope>
    <source>
        <strain evidence="1 2">DSM 17454</strain>
    </source>
</reference>
<gene>
    <name evidence="1" type="ORF">HNQ96_000835</name>
</gene>
<evidence type="ECO:0000313" key="1">
    <source>
        <dbReference type="EMBL" id="MBB6464988.1"/>
    </source>
</evidence>